<gene>
    <name evidence="2" type="ORF">SAMN05428946_1746</name>
</gene>
<dbReference type="STRING" id="550447.SAMN05428946_1746"/>
<dbReference type="EMBL" id="FTPL01000002">
    <property type="protein sequence ID" value="SIT84662.1"/>
    <property type="molecule type" value="Genomic_DNA"/>
</dbReference>
<organism evidence="2 3">
    <name type="scientific">Edaphobacillus lindanitolerans</name>
    <dbReference type="NCBI Taxonomy" id="550447"/>
    <lineage>
        <taxon>Bacteria</taxon>
        <taxon>Bacillati</taxon>
        <taxon>Bacillota</taxon>
        <taxon>Bacilli</taxon>
        <taxon>Bacillales</taxon>
        <taxon>Bacillaceae</taxon>
        <taxon>Edaphobacillus</taxon>
    </lineage>
</organism>
<evidence type="ECO:0000313" key="2">
    <source>
        <dbReference type="EMBL" id="SIT84662.1"/>
    </source>
</evidence>
<dbReference type="RefSeq" id="WP_200805796.1">
    <property type="nucleotide sequence ID" value="NZ_FTPL01000002.1"/>
</dbReference>
<dbReference type="AlphaFoldDB" id="A0A1U7PQ96"/>
<dbReference type="Proteomes" id="UP000187550">
    <property type="component" value="Unassembled WGS sequence"/>
</dbReference>
<reference evidence="3" key="1">
    <citation type="submission" date="2017-01" db="EMBL/GenBank/DDBJ databases">
        <authorList>
            <person name="Varghese N."/>
            <person name="Submissions S."/>
        </authorList>
    </citation>
    <scope>NUCLEOTIDE SEQUENCE [LARGE SCALE GENOMIC DNA]</scope>
    <source>
        <strain evidence="3">MNA4</strain>
    </source>
</reference>
<evidence type="ECO:0000256" key="1">
    <source>
        <dbReference type="SAM" id="Phobius"/>
    </source>
</evidence>
<evidence type="ECO:0000313" key="3">
    <source>
        <dbReference type="Proteomes" id="UP000187550"/>
    </source>
</evidence>
<protein>
    <recommendedName>
        <fullName evidence="4">Cytochrome c oxidase subunit IIa family protein</fullName>
    </recommendedName>
</protein>
<keyword evidence="1" id="KW-0812">Transmembrane</keyword>
<keyword evidence="1" id="KW-0472">Membrane</keyword>
<name>A0A1U7PQ96_9BACI</name>
<evidence type="ECO:0008006" key="4">
    <source>
        <dbReference type="Google" id="ProtNLM"/>
    </source>
</evidence>
<feature type="transmembrane region" description="Helical" evidence="1">
    <location>
        <begin position="12"/>
        <end position="37"/>
    </location>
</feature>
<keyword evidence="1" id="KW-1133">Transmembrane helix</keyword>
<sequence length="40" mass="4449">MKKSNNPHDADLRGTLISVFIVGVVIIAMWALIYGMYVVL</sequence>
<proteinExistence type="predicted"/>
<accession>A0A1U7PQ96</accession>
<keyword evidence="3" id="KW-1185">Reference proteome</keyword>